<evidence type="ECO:0000256" key="3">
    <source>
        <dbReference type="ARBA" id="ARBA00022553"/>
    </source>
</evidence>
<accession>A0ABV8GXW4</accession>
<keyword evidence="12" id="KW-1185">Reference proteome</keyword>
<dbReference type="InterPro" id="IPR011712">
    <property type="entry name" value="Sig_transdc_His_kin_sub3_dim/P"/>
</dbReference>
<dbReference type="EMBL" id="JBHSAO010000008">
    <property type="protein sequence ID" value="MFC4024738.1"/>
    <property type="molecule type" value="Genomic_DNA"/>
</dbReference>
<dbReference type="PANTHER" id="PTHR24421">
    <property type="entry name" value="NITRATE/NITRITE SENSOR PROTEIN NARX-RELATED"/>
    <property type="match status" value="1"/>
</dbReference>
<dbReference type="Pfam" id="PF07730">
    <property type="entry name" value="HisKA_3"/>
    <property type="match status" value="1"/>
</dbReference>
<keyword evidence="9" id="KW-0472">Membrane</keyword>
<feature type="transmembrane region" description="Helical" evidence="9">
    <location>
        <begin position="120"/>
        <end position="137"/>
    </location>
</feature>
<evidence type="ECO:0000256" key="6">
    <source>
        <dbReference type="ARBA" id="ARBA00022777"/>
    </source>
</evidence>
<keyword evidence="9" id="KW-0812">Transmembrane</keyword>
<dbReference type="CDD" id="cd16917">
    <property type="entry name" value="HATPase_UhpB-NarQ-NarX-like"/>
    <property type="match status" value="1"/>
</dbReference>
<gene>
    <name evidence="11" type="ORF">ACFOUV_13120</name>
</gene>
<keyword evidence="6 11" id="KW-0418">Kinase</keyword>
<evidence type="ECO:0000313" key="12">
    <source>
        <dbReference type="Proteomes" id="UP001595772"/>
    </source>
</evidence>
<feature type="transmembrane region" description="Helical" evidence="9">
    <location>
        <begin position="26"/>
        <end position="43"/>
    </location>
</feature>
<comment type="catalytic activity">
    <reaction evidence="1">
        <text>ATP + protein L-histidine = ADP + protein N-phospho-L-histidine.</text>
        <dbReference type="EC" id="2.7.13.3"/>
    </reaction>
</comment>
<dbReference type="Gene3D" id="3.30.565.10">
    <property type="entry name" value="Histidine kinase-like ATPase, C-terminal domain"/>
    <property type="match status" value="1"/>
</dbReference>
<dbReference type="GO" id="GO:0016301">
    <property type="term" value="F:kinase activity"/>
    <property type="evidence" value="ECO:0007669"/>
    <property type="project" value="UniProtKB-KW"/>
</dbReference>
<keyword evidence="3" id="KW-0597">Phosphoprotein</keyword>
<sequence>MKIFWLRISLFSFLWAFNILTESVRIPISIIIFAIAFGIYFLLTIPKALLWKYSGLLLLTGIHGLFFVEEISLTVLLLLYIVIDASFRLTKKKLIILLIEVVFLFLLLSYLRDLLTIENMVFYAFIAFLAFALNQSLNERREQYEIYEQLLGEYRTLKRLHLAAEDHARLEERTRIARDIHDSVGHRLTALIMRLEVLSIQEQSNAYDELKQIAKDSLEDTRLAVKTLKAKESEGITTVVHLIRKLESESHLLVQFTIKQGVLSIPVTNKMSVVLYRVIQEALTNIMRHGETRDAHITLGKSAIGDIYFEISNPLRDPKPFVIGFGLKNMRERVEEMNGQLSISQSEDQFIISGIIPKEEG</sequence>
<evidence type="ECO:0000313" key="11">
    <source>
        <dbReference type="EMBL" id="MFC4024738.1"/>
    </source>
</evidence>
<keyword evidence="5" id="KW-0547">Nucleotide-binding</keyword>
<evidence type="ECO:0000256" key="7">
    <source>
        <dbReference type="ARBA" id="ARBA00022840"/>
    </source>
</evidence>
<dbReference type="InterPro" id="IPR050482">
    <property type="entry name" value="Sensor_HK_TwoCompSys"/>
</dbReference>
<dbReference type="RefSeq" id="WP_379497221.1">
    <property type="nucleotide sequence ID" value="NZ_JBHSAO010000008.1"/>
</dbReference>
<organism evidence="11 12">
    <name type="scientific">Oceanobacillus longus</name>
    <dbReference type="NCBI Taxonomy" id="930120"/>
    <lineage>
        <taxon>Bacteria</taxon>
        <taxon>Bacillati</taxon>
        <taxon>Bacillota</taxon>
        <taxon>Bacilli</taxon>
        <taxon>Bacillales</taxon>
        <taxon>Bacillaceae</taxon>
        <taxon>Oceanobacillus</taxon>
    </lineage>
</organism>
<evidence type="ECO:0000256" key="1">
    <source>
        <dbReference type="ARBA" id="ARBA00000085"/>
    </source>
</evidence>
<dbReference type="SUPFAM" id="SSF55874">
    <property type="entry name" value="ATPase domain of HSP90 chaperone/DNA topoisomerase II/histidine kinase"/>
    <property type="match status" value="1"/>
</dbReference>
<evidence type="ECO:0000256" key="9">
    <source>
        <dbReference type="SAM" id="Phobius"/>
    </source>
</evidence>
<dbReference type="PANTHER" id="PTHR24421:SF10">
    <property type="entry name" value="NITRATE_NITRITE SENSOR PROTEIN NARQ"/>
    <property type="match status" value="1"/>
</dbReference>
<name>A0ABV8GXW4_9BACI</name>
<feature type="transmembrane region" description="Helical" evidence="9">
    <location>
        <begin position="94"/>
        <end position="111"/>
    </location>
</feature>
<keyword evidence="7" id="KW-0067">ATP-binding</keyword>
<dbReference type="Gene3D" id="1.20.5.1930">
    <property type="match status" value="1"/>
</dbReference>
<dbReference type="InterPro" id="IPR036890">
    <property type="entry name" value="HATPase_C_sf"/>
</dbReference>
<keyword evidence="4" id="KW-0808">Transferase</keyword>
<dbReference type="EC" id="2.7.13.3" evidence="2"/>
<evidence type="ECO:0000256" key="2">
    <source>
        <dbReference type="ARBA" id="ARBA00012438"/>
    </source>
</evidence>
<keyword evidence="9" id="KW-1133">Transmembrane helix</keyword>
<evidence type="ECO:0000256" key="8">
    <source>
        <dbReference type="ARBA" id="ARBA00023012"/>
    </source>
</evidence>
<feature type="domain" description="Signal transduction histidine kinase subgroup 3 dimerisation and phosphoacceptor" evidence="10">
    <location>
        <begin position="172"/>
        <end position="231"/>
    </location>
</feature>
<comment type="caution">
    <text evidence="11">The sequence shown here is derived from an EMBL/GenBank/DDBJ whole genome shotgun (WGS) entry which is preliminary data.</text>
</comment>
<reference evidence="12" key="1">
    <citation type="journal article" date="2019" name="Int. J. Syst. Evol. Microbiol.">
        <title>The Global Catalogue of Microorganisms (GCM) 10K type strain sequencing project: providing services to taxonomists for standard genome sequencing and annotation.</title>
        <authorList>
            <consortium name="The Broad Institute Genomics Platform"/>
            <consortium name="The Broad Institute Genome Sequencing Center for Infectious Disease"/>
            <person name="Wu L."/>
            <person name="Ma J."/>
        </authorList>
    </citation>
    <scope>NUCLEOTIDE SEQUENCE [LARGE SCALE GENOMIC DNA]</scope>
    <source>
        <strain evidence="12">IBRC-M 10703</strain>
    </source>
</reference>
<evidence type="ECO:0000256" key="4">
    <source>
        <dbReference type="ARBA" id="ARBA00022679"/>
    </source>
</evidence>
<dbReference type="Proteomes" id="UP001595772">
    <property type="component" value="Unassembled WGS sequence"/>
</dbReference>
<feature type="transmembrane region" description="Helical" evidence="9">
    <location>
        <begin position="55"/>
        <end position="82"/>
    </location>
</feature>
<evidence type="ECO:0000259" key="10">
    <source>
        <dbReference type="Pfam" id="PF07730"/>
    </source>
</evidence>
<proteinExistence type="predicted"/>
<keyword evidence="8" id="KW-0902">Two-component regulatory system</keyword>
<evidence type="ECO:0000256" key="5">
    <source>
        <dbReference type="ARBA" id="ARBA00022741"/>
    </source>
</evidence>
<protein>
    <recommendedName>
        <fullName evidence="2">histidine kinase</fullName>
        <ecNumber evidence="2">2.7.13.3</ecNumber>
    </recommendedName>
</protein>